<evidence type="ECO:0000256" key="2">
    <source>
        <dbReference type="ARBA" id="ARBA00022649"/>
    </source>
</evidence>
<gene>
    <name evidence="4" type="ORF">EV694_0159</name>
</gene>
<feature type="domain" description="Coenzyme Q-binding protein COQ10 START" evidence="3">
    <location>
        <begin position="20"/>
        <end position="145"/>
    </location>
</feature>
<proteinExistence type="inferred from homology"/>
<dbReference type="Proteomes" id="UP000294702">
    <property type="component" value="Unassembled WGS sequence"/>
</dbReference>
<comment type="caution">
    <text evidence="4">The sequence shown here is derived from an EMBL/GenBank/DDBJ whole genome shotgun (WGS) entry which is preliminary data.</text>
</comment>
<dbReference type="GO" id="GO:0048039">
    <property type="term" value="F:ubiquinone binding"/>
    <property type="evidence" value="ECO:0007669"/>
    <property type="project" value="InterPro"/>
</dbReference>
<evidence type="ECO:0000313" key="4">
    <source>
        <dbReference type="EMBL" id="TCK01544.1"/>
    </source>
</evidence>
<evidence type="ECO:0000256" key="1">
    <source>
        <dbReference type="ARBA" id="ARBA00008918"/>
    </source>
</evidence>
<evidence type="ECO:0000313" key="5">
    <source>
        <dbReference type="Proteomes" id="UP000294702"/>
    </source>
</evidence>
<dbReference type="InterPro" id="IPR005031">
    <property type="entry name" value="COQ10_START"/>
</dbReference>
<evidence type="ECO:0000259" key="3">
    <source>
        <dbReference type="Pfam" id="PF03364"/>
    </source>
</evidence>
<sequence>MKNILLDKNKMPQITTSALVPYSCQQMYQLVNDYARYPEFVPGCIATRSIWQQDNELIGELTISKAGIQHSFSTRNRLMPYRAIQMQLVEGPFKHLQGEWRFDEIDEQSCQIRLNLTFEFANPFISFAFGKIFTELNQRMINAFKQRAKEVYDV</sequence>
<dbReference type="Gene3D" id="3.30.530.20">
    <property type="match status" value="1"/>
</dbReference>
<dbReference type="GO" id="GO:0045333">
    <property type="term" value="P:cellular respiration"/>
    <property type="evidence" value="ECO:0007669"/>
    <property type="project" value="InterPro"/>
</dbReference>
<dbReference type="Pfam" id="PF03364">
    <property type="entry name" value="Polyketide_cyc"/>
    <property type="match status" value="1"/>
</dbReference>
<organism evidence="4 5">
    <name type="scientific">Volucribacter psittacicida</name>
    <dbReference type="NCBI Taxonomy" id="203482"/>
    <lineage>
        <taxon>Bacteria</taxon>
        <taxon>Pseudomonadati</taxon>
        <taxon>Pseudomonadota</taxon>
        <taxon>Gammaproteobacteria</taxon>
        <taxon>Pasteurellales</taxon>
        <taxon>Pasteurellaceae</taxon>
        <taxon>Volucribacter</taxon>
    </lineage>
</organism>
<dbReference type="AlphaFoldDB" id="A0A4R1G1N1"/>
<dbReference type="SUPFAM" id="SSF55961">
    <property type="entry name" value="Bet v1-like"/>
    <property type="match status" value="1"/>
</dbReference>
<keyword evidence="5" id="KW-1185">Reference proteome</keyword>
<protein>
    <submittedName>
        <fullName evidence="4">Ribosome-associated toxin RatA of RatAB toxin-antitoxin module</fullName>
    </submittedName>
</protein>
<dbReference type="PANTHER" id="PTHR12901">
    <property type="entry name" value="SPERM PROTEIN HOMOLOG"/>
    <property type="match status" value="1"/>
</dbReference>
<dbReference type="CDD" id="cd07813">
    <property type="entry name" value="COQ10p_like"/>
    <property type="match status" value="1"/>
</dbReference>
<dbReference type="InterPro" id="IPR023393">
    <property type="entry name" value="START-like_dom_sf"/>
</dbReference>
<reference evidence="4 5" key="1">
    <citation type="submission" date="2019-03" db="EMBL/GenBank/DDBJ databases">
        <title>Genomic Encyclopedia of Type Strains, Phase IV (KMG-IV): sequencing the most valuable type-strain genomes for metagenomic binning, comparative biology and taxonomic classification.</title>
        <authorList>
            <person name="Goeker M."/>
        </authorList>
    </citation>
    <scope>NUCLEOTIDE SEQUENCE [LARGE SCALE GENOMIC DNA]</scope>
    <source>
        <strain evidence="4 5">DSM 15534</strain>
    </source>
</reference>
<dbReference type="PANTHER" id="PTHR12901:SF10">
    <property type="entry name" value="COENZYME Q-BINDING PROTEIN COQ10, MITOCHONDRIAL"/>
    <property type="match status" value="1"/>
</dbReference>
<accession>A0A4R1G1N1</accession>
<dbReference type="EMBL" id="SMFT01000001">
    <property type="protein sequence ID" value="TCK01544.1"/>
    <property type="molecule type" value="Genomic_DNA"/>
</dbReference>
<dbReference type="InterPro" id="IPR044996">
    <property type="entry name" value="COQ10-like"/>
</dbReference>
<comment type="similarity">
    <text evidence="1">Belongs to the ribosome association toxin RatA family.</text>
</comment>
<name>A0A4R1G1N1_9PAST</name>
<keyword evidence="2" id="KW-1277">Toxin-antitoxin system</keyword>